<dbReference type="Gene3D" id="3.50.4.10">
    <property type="entry name" value="Hepatocyte Growth Factor"/>
    <property type="match status" value="1"/>
</dbReference>
<evidence type="ECO:0000256" key="5">
    <source>
        <dbReference type="ARBA" id="ARBA00022989"/>
    </source>
</evidence>
<comment type="caution">
    <text evidence="9">The sequence shown here is derived from an EMBL/GenBank/DDBJ whole genome shotgun (WGS) entry which is preliminary data.</text>
</comment>
<keyword evidence="6 7" id="KW-0472">Membrane</keyword>
<dbReference type="Pfam" id="PF00024">
    <property type="entry name" value="PAN_1"/>
    <property type="match status" value="1"/>
</dbReference>
<protein>
    <recommendedName>
        <fullName evidence="8">Apple domain-containing protein</fullName>
    </recommendedName>
</protein>
<name>A0ABR2UQG6_9PEZI</name>
<dbReference type="Proteomes" id="UP001408356">
    <property type="component" value="Unassembled WGS sequence"/>
</dbReference>
<proteinExistence type="inferred from homology"/>
<evidence type="ECO:0000256" key="6">
    <source>
        <dbReference type="ARBA" id="ARBA00023136"/>
    </source>
</evidence>
<evidence type="ECO:0000256" key="2">
    <source>
        <dbReference type="ARBA" id="ARBA00006462"/>
    </source>
</evidence>
<feature type="domain" description="Apple" evidence="8">
    <location>
        <begin position="391"/>
        <end position="436"/>
    </location>
</feature>
<organism evidence="9 10">
    <name type="scientific">Seiridium unicorne</name>
    <dbReference type="NCBI Taxonomy" id="138068"/>
    <lineage>
        <taxon>Eukaryota</taxon>
        <taxon>Fungi</taxon>
        <taxon>Dikarya</taxon>
        <taxon>Ascomycota</taxon>
        <taxon>Pezizomycotina</taxon>
        <taxon>Sordariomycetes</taxon>
        <taxon>Xylariomycetidae</taxon>
        <taxon>Amphisphaeriales</taxon>
        <taxon>Sporocadaceae</taxon>
        <taxon>Seiridium</taxon>
    </lineage>
</organism>
<evidence type="ECO:0000313" key="9">
    <source>
        <dbReference type="EMBL" id="KAK9416902.1"/>
    </source>
</evidence>
<keyword evidence="5 7" id="KW-1133">Transmembrane helix</keyword>
<evidence type="ECO:0000256" key="1">
    <source>
        <dbReference type="ARBA" id="ARBA00004606"/>
    </source>
</evidence>
<dbReference type="PANTHER" id="PTHR23033:SF40">
    <property type="entry name" value="APPLE DOMAIN-CONTAINING PROTEIN"/>
    <property type="match status" value="1"/>
</dbReference>
<reference evidence="9 10" key="1">
    <citation type="journal article" date="2024" name="J. Plant Pathol.">
        <title>Sequence and assembly of the genome of Seiridium unicorne, isolate CBS 538.82, causal agent of cypress canker disease.</title>
        <authorList>
            <person name="Scali E."/>
            <person name="Rocca G.D."/>
            <person name="Danti R."/>
            <person name="Garbelotto M."/>
            <person name="Barberini S."/>
            <person name="Baroncelli R."/>
            <person name="Emiliani G."/>
        </authorList>
    </citation>
    <scope>NUCLEOTIDE SEQUENCE [LARGE SCALE GENOMIC DNA]</scope>
    <source>
        <strain evidence="9 10">BM-138-508</strain>
    </source>
</reference>
<keyword evidence="4" id="KW-0735">Signal-anchor</keyword>
<comment type="similarity">
    <text evidence="2">Belongs to the glycosyltransferase 31 family. Beta3-Gal-T subfamily.</text>
</comment>
<sequence>MGLEAMDKGTRMRNFCFARLSRSRVILLTIFGLFFAIYILSPYDSTLRSALRWQTTIASDYVQHMHPNDKWLFKEQRYPIDPAQDIAIVLKTGFGTRNRVPDVLAALGNETFDNNVLIVQDSPVNEKTPYKTAAGKLVPTVDIIGWMMENNKLPGHSKNERLMKYELLADAIEAEDYFMADTLAKGNGWELDAMKFISGLQYAWTNLPKKKWYVMSDDDTYVIKSSLALALGHLNYASPQYIGNPVGDFLGRFAHGGSSSVISGAAMAKLFDGHPDLVTEAHIESISTTWGDKLLSTTLMKIGVYLDEDYARLFNGEPPSMTRMWADRFCLPLMSFHGLGSDNRMEETNQHFKGAKEPIFWRQLGRIYGAADFDAFVAEPIRVNQDFVGRLDEHSTTVENTETVEECVRICGAHSADCLAWTWDQARKQCHYAPWTIVGDYRENVLSGVNYALAKKLTEGCHSPPVPVVAAE</sequence>
<dbReference type="InterPro" id="IPR026050">
    <property type="entry name" value="C1GALT1/C1GALT1_chp1"/>
</dbReference>
<evidence type="ECO:0000313" key="10">
    <source>
        <dbReference type="Proteomes" id="UP001408356"/>
    </source>
</evidence>
<feature type="transmembrane region" description="Helical" evidence="7">
    <location>
        <begin position="21"/>
        <end position="40"/>
    </location>
</feature>
<accession>A0ABR2UQG6</accession>
<evidence type="ECO:0000256" key="4">
    <source>
        <dbReference type="ARBA" id="ARBA00022968"/>
    </source>
</evidence>
<dbReference type="EMBL" id="JARVKF010000403">
    <property type="protein sequence ID" value="KAK9416902.1"/>
    <property type="molecule type" value="Genomic_DNA"/>
</dbReference>
<dbReference type="InterPro" id="IPR003609">
    <property type="entry name" value="Pan_app"/>
</dbReference>
<comment type="subcellular location">
    <subcellularLocation>
        <location evidence="1">Membrane</location>
        <topology evidence="1">Single-pass type II membrane protein</topology>
    </subcellularLocation>
</comment>
<evidence type="ECO:0000256" key="7">
    <source>
        <dbReference type="SAM" id="Phobius"/>
    </source>
</evidence>
<keyword evidence="3 7" id="KW-0812">Transmembrane</keyword>
<evidence type="ECO:0000256" key="3">
    <source>
        <dbReference type="ARBA" id="ARBA00022692"/>
    </source>
</evidence>
<dbReference type="Gene3D" id="3.90.550.50">
    <property type="match status" value="1"/>
</dbReference>
<gene>
    <name evidence="9" type="ORF">SUNI508_09374</name>
</gene>
<keyword evidence="10" id="KW-1185">Reference proteome</keyword>
<dbReference type="SUPFAM" id="SSF57414">
    <property type="entry name" value="Hairpin loop containing domain-like"/>
    <property type="match status" value="1"/>
</dbReference>
<dbReference type="PANTHER" id="PTHR23033">
    <property type="entry name" value="BETA1,3-GALACTOSYLTRANSFERASE"/>
    <property type="match status" value="1"/>
</dbReference>
<evidence type="ECO:0000259" key="8">
    <source>
        <dbReference type="Pfam" id="PF00024"/>
    </source>
</evidence>